<dbReference type="EMBL" id="JAVHJV010000005">
    <property type="protein sequence ID" value="KAK5942898.1"/>
    <property type="molecule type" value="Genomic_DNA"/>
</dbReference>
<proteinExistence type="predicted"/>
<sequence length="208" mass="23640">MIVKAHTAALRALSPVIDKAIVDSGLGESDVRYITIPVLSSECLPLLRRVMWYIDNCITQGITRATLDTVPYYQNNIMTKVFRIAQICCALGIRPLGRMMTIRLERRFYKGPTAVNGPNGTKKYVLYEDELECIFRKMGRDYPVRQLFITGIAKAWLDGKLDQHTRRRLRHGRHGGSTVANEVEAAMRAEWSRRVFCGATTPKLLSCY</sequence>
<dbReference type="GeneID" id="89998913"/>
<name>A0ABR0RQS2_9EURO</name>
<evidence type="ECO:0000313" key="2">
    <source>
        <dbReference type="Proteomes" id="UP001334248"/>
    </source>
</evidence>
<organism evidence="1 2">
    <name type="scientific">Knufia obscura</name>
    <dbReference type="NCBI Taxonomy" id="1635080"/>
    <lineage>
        <taxon>Eukaryota</taxon>
        <taxon>Fungi</taxon>
        <taxon>Dikarya</taxon>
        <taxon>Ascomycota</taxon>
        <taxon>Pezizomycotina</taxon>
        <taxon>Eurotiomycetes</taxon>
        <taxon>Chaetothyriomycetidae</taxon>
        <taxon>Chaetothyriales</taxon>
        <taxon>Trichomeriaceae</taxon>
        <taxon>Knufia</taxon>
    </lineage>
</organism>
<protein>
    <submittedName>
        <fullName evidence="1">Uncharacterized protein</fullName>
    </submittedName>
</protein>
<accession>A0ABR0RQS2</accession>
<dbReference type="Proteomes" id="UP001334248">
    <property type="component" value="Unassembled WGS sequence"/>
</dbReference>
<gene>
    <name evidence="1" type="ORF">PMZ80_005464</name>
</gene>
<comment type="caution">
    <text evidence="1">The sequence shown here is derived from an EMBL/GenBank/DDBJ whole genome shotgun (WGS) entry which is preliminary data.</text>
</comment>
<reference evidence="1 2" key="1">
    <citation type="journal article" date="2023" name="Res Sq">
        <title>Genomic and morphological characterization of Knufia obscura isolated from the Mars 2020 spacecraft assembly facility.</title>
        <authorList>
            <person name="Chander A.M."/>
            <person name="Teixeira M.M."/>
            <person name="Singh N.K."/>
            <person name="Williams M.P."/>
            <person name="Parker C.W."/>
            <person name="Leo P."/>
            <person name="Stajich J.E."/>
            <person name="Torok T."/>
            <person name="Tighe S."/>
            <person name="Mason C.E."/>
            <person name="Venkateswaran K."/>
        </authorList>
    </citation>
    <scope>NUCLEOTIDE SEQUENCE [LARGE SCALE GENOMIC DNA]</scope>
    <source>
        <strain evidence="1 2">CCFEE 5817</strain>
    </source>
</reference>
<evidence type="ECO:0000313" key="1">
    <source>
        <dbReference type="EMBL" id="KAK5942898.1"/>
    </source>
</evidence>
<keyword evidence="2" id="KW-1185">Reference proteome</keyword>
<dbReference type="RefSeq" id="XP_064730988.1">
    <property type="nucleotide sequence ID" value="XM_064873884.1"/>
</dbReference>